<protein>
    <submittedName>
        <fullName evidence="1">DUF5641 domain-containing protein</fullName>
    </submittedName>
</protein>
<dbReference type="InterPro" id="IPR008042">
    <property type="entry name" value="Retrotrans_Pao"/>
</dbReference>
<name>A0AAV4NDI7_CAEEX</name>
<dbReference type="PANTHER" id="PTHR47331">
    <property type="entry name" value="PHD-TYPE DOMAIN-CONTAINING PROTEIN"/>
    <property type="match status" value="1"/>
</dbReference>
<dbReference type="SUPFAM" id="SSF56672">
    <property type="entry name" value="DNA/RNA polymerases"/>
    <property type="match status" value="1"/>
</dbReference>
<gene>
    <name evidence="1" type="primary">AVEN_94768_1</name>
    <name evidence="1" type="ORF">CEXT_167451</name>
</gene>
<proteinExistence type="predicted"/>
<dbReference type="EMBL" id="BPLR01003232">
    <property type="protein sequence ID" value="GIX82395.1"/>
    <property type="molecule type" value="Genomic_DNA"/>
</dbReference>
<comment type="caution">
    <text evidence="1">The sequence shown here is derived from an EMBL/GenBank/DDBJ whole genome shotgun (WGS) entry which is preliminary data.</text>
</comment>
<sequence length="294" mass="33844">MTGKYKRLSPTVVLNETKFEWALLGRFSNSFNSNDLINAMYVSVCDKVSDIKKAFSQIGLAEDDRDLTRFLWVDQLPNDQDNSMKLEILRMTRVVFGVTSSPFLLGQLLHWFCNASENAFGSVIFLRFTKDKKVKTAFVTSKSLLAPIKRMTLPRLKLMGAVVGARLINRVLGRDNPPDRLTRGVTIKDLENDELWWFGSSWLFKDYESVPHGGECFYERLVKCVKDPLRKISESALLTFEEVLTILQKIEAVRNMRPLTYTTNDLRETEPLTPDQFLHLERLNTAIHYTLLIL</sequence>
<dbReference type="PANTHER" id="PTHR47331:SF1">
    <property type="entry name" value="GAG-LIKE PROTEIN"/>
    <property type="match status" value="1"/>
</dbReference>
<dbReference type="Pfam" id="PF05380">
    <property type="entry name" value="Peptidase_A17"/>
    <property type="match status" value="1"/>
</dbReference>
<dbReference type="InterPro" id="IPR043502">
    <property type="entry name" value="DNA/RNA_pol_sf"/>
</dbReference>
<organism evidence="1 2">
    <name type="scientific">Caerostris extrusa</name>
    <name type="common">Bark spider</name>
    <name type="synonym">Caerostris bankana</name>
    <dbReference type="NCBI Taxonomy" id="172846"/>
    <lineage>
        <taxon>Eukaryota</taxon>
        <taxon>Metazoa</taxon>
        <taxon>Ecdysozoa</taxon>
        <taxon>Arthropoda</taxon>
        <taxon>Chelicerata</taxon>
        <taxon>Arachnida</taxon>
        <taxon>Araneae</taxon>
        <taxon>Araneomorphae</taxon>
        <taxon>Entelegynae</taxon>
        <taxon>Araneoidea</taxon>
        <taxon>Araneidae</taxon>
        <taxon>Caerostris</taxon>
    </lineage>
</organism>
<accession>A0AAV4NDI7</accession>
<dbReference type="Proteomes" id="UP001054945">
    <property type="component" value="Unassembled WGS sequence"/>
</dbReference>
<evidence type="ECO:0000313" key="2">
    <source>
        <dbReference type="Proteomes" id="UP001054945"/>
    </source>
</evidence>
<reference evidence="1 2" key="1">
    <citation type="submission" date="2021-06" db="EMBL/GenBank/DDBJ databases">
        <title>Caerostris extrusa draft genome.</title>
        <authorList>
            <person name="Kono N."/>
            <person name="Arakawa K."/>
        </authorList>
    </citation>
    <scope>NUCLEOTIDE SEQUENCE [LARGE SCALE GENOMIC DNA]</scope>
</reference>
<keyword evidence="2" id="KW-1185">Reference proteome</keyword>
<dbReference type="GO" id="GO:0071897">
    <property type="term" value="P:DNA biosynthetic process"/>
    <property type="evidence" value="ECO:0007669"/>
    <property type="project" value="UniProtKB-ARBA"/>
</dbReference>
<evidence type="ECO:0000313" key="1">
    <source>
        <dbReference type="EMBL" id="GIX82395.1"/>
    </source>
</evidence>
<dbReference type="AlphaFoldDB" id="A0AAV4NDI7"/>